<keyword evidence="10" id="KW-1185">Reference proteome</keyword>
<dbReference type="PANTHER" id="PTHR11727">
    <property type="entry name" value="DIMETHYLADENOSINE TRANSFERASE"/>
    <property type="match status" value="1"/>
</dbReference>
<dbReference type="EC" id="2.1.1.-" evidence="6"/>
<feature type="binding site" evidence="5">
    <location>
        <position position="104"/>
    </location>
    <ligand>
        <name>S-adenosyl-L-methionine</name>
        <dbReference type="ChEBI" id="CHEBI:59789"/>
    </ligand>
</feature>
<dbReference type="Gene3D" id="3.40.50.150">
    <property type="entry name" value="Vaccinia Virus protein VP39"/>
    <property type="match status" value="1"/>
</dbReference>
<dbReference type="InterPro" id="IPR020596">
    <property type="entry name" value="rRNA_Ade_Mease_Trfase_CS"/>
</dbReference>
<feature type="binding site" evidence="5">
    <location>
        <position position="150"/>
    </location>
    <ligand>
        <name>S-adenosyl-L-methionine</name>
        <dbReference type="ChEBI" id="CHEBI:59789"/>
    </ligand>
</feature>
<dbReference type="InterPro" id="IPR001737">
    <property type="entry name" value="KsgA/Erm"/>
</dbReference>
<dbReference type="OrthoDB" id="74991at2759"/>
<evidence type="ECO:0000256" key="4">
    <source>
        <dbReference type="ARBA" id="ARBA00022884"/>
    </source>
</evidence>
<dbReference type="InterPro" id="IPR020598">
    <property type="entry name" value="rRNA_Ade_methylase_Trfase_N"/>
</dbReference>
<sequence length="356" mass="39697">MRVLFSPRLQSSYSALKHCLRQFDGVRPSSKQAWIATARALSSGASRVRTRPNNKTGGRNHEDDQMQKIERENELWRLRNLKGDVALPPALPVECRRGKGQHLLKNSHIADVIVEKAGVRSTDTVLEIGPGTGNLTLKLLQVAKKVIAVEVDPRMIEELQRRVQLTDLAHKLEVIKGDIMRMEFPEFDLCVANIPYKISSPLTFKLLSCTSKYRAAVMMLQREFAKRLMATAGDPLFSRLSANTQLLASPPLVTSTRHSSQGFSGPDEEDSEDIECKDLAVDYSQQEDQEVEPRNTELCSQVDLGELKETALDVLGCLGFAERRSVKLTQPEFLKLLASFNEAGINFGNARTARPA</sequence>
<dbReference type="Proteomes" id="UP000886520">
    <property type="component" value="Chromosome 17"/>
</dbReference>
<comment type="similarity">
    <text evidence="5 6">Belongs to the class I-like SAM-binding methyltransferase superfamily. rRNA adenine N(6)-methyltransferase family.</text>
</comment>
<evidence type="ECO:0000256" key="2">
    <source>
        <dbReference type="ARBA" id="ARBA00022679"/>
    </source>
</evidence>
<keyword evidence="4 5" id="KW-0694">RNA-binding</keyword>
<keyword evidence="6" id="KW-0698">rRNA processing</keyword>
<feature type="binding site" evidence="5">
    <location>
        <position position="129"/>
    </location>
    <ligand>
        <name>S-adenosyl-L-methionine</name>
        <dbReference type="ChEBI" id="CHEBI:59789"/>
    </ligand>
</feature>
<dbReference type="Pfam" id="PF00398">
    <property type="entry name" value="RrnaAD"/>
    <property type="match status" value="1"/>
</dbReference>
<evidence type="ECO:0000256" key="3">
    <source>
        <dbReference type="ARBA" id="ARBA00022691"/>
    </source>
</evidence>
<keyword evidence="3 5" id="KW-0949">S-adenosyl-L-methionine</keyword>
<dbReference type="EMBL" id="JABFUD020000017">
    <property type="protein sequence ID" value="KAI5067409.1"/>
    <property type="molecule type" value="Genomic_DNA"/>
</dbReference>
<evidence type="ECO:0000256" key="6">
    <source>
        <dbReference type="RuleBase" id="RU362106"/>
    </source>
</evidence>
<dbReference type="PANTHER" id="PTHR11727:SF12">
    <property type="entry name" value="RIBOSOMAL RNA SMALL SUBUNIT METHYLTRANSFERASE, MITOCHONDRIAL"/>
    <property type="match status" value="1"/>
</dbReference>
<dbReference type="PROSITE" id="PS01131">
    <property type="entry name" value="RRNA_A_DIMETH"/>
    <property type="match status" value="1"/>
</dbReference>
<dbReference type="SUPFAM" id="SSF53335">
    <property type="entry name" value="S-adenosyl-L-methionine-dependent methyltransferases"/>
    <property type="match status" value="1"/>
</dbReference>
<organism evidence="9 10">
    <name type="scientific">Adiantum capillus-veneris</name>
    <name type="common">Maidenhair fern</name>
    <dbReference type="NCBI Taxonomy" id="13818"/>
    <lineage>
        <taxon>Eukaryota</taxon>
        <taxon>Viridiplantae</taxon>
        <taxon>Streptophyta</taxon>
        <taxon>Embryophyta</taxon>
        <taxon>Tracheophyta</taxon>
        <taxon>Polypodiopsida</taxon>
        <taxon>Polypodiidae</taxon>
        <taxon>Polypodiales</taxon>
        <taxon>Pteridineae</taxon>
        <taxon>Pteridaceae</taxon>
        <taxon>Vittarioideae</taxon>
        <taxon>Adiantum</taxon>
    </lineage>
</organism>
<reference evidence="9" key="1">
    <citation type="submission" date="2021-01" db="EMBL/GenBank/DDBJ databases">
        <title>Adiantum capillus-veneris genome.</title>
        <authorList>
            <person name="Fang Y."/>
            <person name="Liao Q."/>
        </authorList>
    </citation>
    <scope>NUCLEOTIDE SEQUENCE</scope>
    <source>
        <strain evidence="9">H3</strain>
        <tissue evidence="9">Leaf</tissue>
    </source>
</reference>
<dbReference type="SMART" id="SM00650">
    <property type="entry name" value="rADc"/>
    <property type="match status" value="1"/>
</dbReference>
<dbReference type="AlphaFoldDB" id="A0A9D4UHB0"/>
<protein>
    <recommendedName>
        <fullName evidence="6">rRNA adenine N(6)-methyltransferase</fullName>
        <ecNumber evidence="6">2.1.1.-</ecNumber>
    </recommendedName>
</protein>
<dbReference type="Gene3D" id="1.10.8.480">
    <property type="match status" value="1"/>
</dbReference>
<feature type="region of interest" description="Disordered" evidence="7">
    <location>
        <begin position="44"/>
        <end position="67"/>
    </location>
</feature>
<gene>
    <name evidence="9" type="ORF">GOP47_0017937</name>
</gene>
<evidence type="ECO:0000256" key="1">
    <source>
        <dbReference type="ARBA" id="ARBA00022603"/>
    </source>
</evidence>
<dbReference type="InterPro" id="IPR029063">
    <property type="entry name" value="SAM-dependent_MTases_sf"/>
</dbReference>
<evidence type="ECO:0000259" key="8">
    <source>
        <dbReference type="SMART" id="SM00650"/>
    </source>
</evidence>
<feature type="domain" description="Ribosomal RNA adenine methylase transferase N-terminal" evidence="8">
    <location>
        <begin position="109"/>
        <end position="259"/>
    </location>
</feature>
<comment type="caution">
    <text evidence="9">The sequence shown here is derived from an EMBL/GenBank/DDBJ whole genome shotgun (WGS) entry which is preliminary data.</text>
</comment>
<feature type="compositionally biased region" description="Polar residues" evidence="7">
    <location>
        <begin position="251"/>
        <end position="263"/>
    </location>
</feature>
<proteinExistence type="inferred from homology"/>
<dbReference type="CDD" id="cd02440">
    <property type="entry name" value="AdoMet_MTases"/>
    <property type="match status" value="1"/>
</dbReference>
<evidence type="ECO:0000256" key="7">
    <source>
        <dbReference type="SAM" id="MobiDB-lite"/>
    </source>
</evidence>
<feature type="binding site" evidence="5">
    <location>
        <position position="178"/>
    </location>
    <ligand>
        <name>S-adenosyl-L-methionine</name>
        <dbReference type="ChEBI" id="CHEBI:59789"/>
    </ligand>
</feature>
<name>A0A9D4UHB0_ADICA</name>
<evidence type="ECO:0000256" key="5">
    <source>
        <dbReference type="PROSITE-ProRule" id="PRU01026"/>
    </source>
</evidence>
<dbReference type="PROSITE" id="PS51689">
    <property type="entry name" value="SAM_RNA_A_N6_MT"/>
    <property type="match status" value="1"/>
</dbReference>
<evidence type="ECO:0000313" key="9">
    <source>
        <dbReference type="EMBL" id="KAI5067409.1"/>
    </source>
</evidence>
<feature type="region of interest" description="Disordered" evidence="7">
    <location>
        <begin position="251"/>
        <end position="271"/>
    </location>
</feature>
<evidence type="ECO:0000313" key="10">
    <source>
        <dbReference type="Proteomes" id="UP000886520"/>
    </source>
</evidence>
<dbReference type="GO" id="GO:0000179">
    <property type="term" value="F:rRNA (adenine-N6,N6-)-dimethyltransferase activity"/>
    <property type="evidence" value="ECO:0007669"/>
    <property type="project" value="UniProtKB-UniRule"/>
</dbReference>
<feature type="binding site" evidence="5">
    <location>
        <position position="102"/>
    </location>
    <ligand>
        <name>S-adenosyl-L-methionine</name>
        <dbReference type="ChEBI" id="CHEBI:59789"/>
    </ligand>
</feature>
<keyword evidence="1 5" id="KW-0489">Methyltransferase</keyword>
<dbReference type="GO" id="GO:0003723">
    <property type="term" value="F:RNA binding"/>
    <property type="evidence" value="ECO:0007669"/>
    <property type="project" value="UniProtKB-UniRule"/>
</dbReference>
<feature type="binding site" evidence="5">
    <location>
        <position position="193"/>
    </location>
    <ligand>
        <name>S-adenosyl-L-methionine</name>
        <dbReference type="ChEBI" id="CHEBI:59789"/>
    </ligand>
</feature>
<dbReference type="GO" id="GO:0005739">
    <property type="term" value="C:mitochondrion"/>
    <property type="evidence" value="ECO:0007669"/>
    <property type="project" value="TreeGrafter"/>
</dbReference>
<accession>A0A9D4UHB0</accession>
<keyword evidence="2 5" id="KW-0808">Transferase</keyword>